<dbReference type="AlphaFoldDB" id="A0A1Z5JI62"/>
<dbReference type="GO" id="GO:0000224">
    <property type="term" value="F:peptide-N4-(N-acetyl-beta-glucosaminyl)asparagine amidase activity"/>
    <property type="evidence" value="ECO:0007669"/>
    <property type="project" value="UniProtKB-EC"/>
</dbReference>
<dbReference type="EC" id="3.5.1.52" evidence="5"/>
<evidence type="ECO:0000256" key="2">
    <source>
        <dbReference type="ARBA" id="ARBA00022723"/>
    </source>
</evidence>
<keyword evidence="3" id="KW-0862">Zinc</keyword>
<dbReference type="Pfam" id="PF13905">
    <property type="entry name" value="Thioredoxin_8"/>
    <property type="match status" value="1"/>
</dbReference>
<dbReference type="SUPFAM" id="SSF54001">
    <property type="entry name" value="Cysteine proteinases"/>
    <property type="match status" value="1"/>
</dbReference>
<dbReference type="Gene3D" id="3.10.620.30">
    <property type="match status" value="1"/>
</dbReference>
<dbReference type="PANTHER" id="PTHR12143">
    <property type="entry name" value="PEPTIDE N-GLYCANASE PNGASE -RELATED"/>
    <property type="match status" value="1"/>
</dbReference>
<reference evidence="5 6" key="1">
    <citation type="journal article" date="2015" name="Plant Cell">
        <title>Oil accumulation by the oleaginous diatom Fistulifera solaris as revealed by the genome and transcriptome.</title>
        <authorList>
            <person name="Tanaka T."/>
            <person name="Maeda Y."/>
            <person name="Veluchamy A."/>
            <person name="Tanaka M."/>
            <person name="Abida H."/>
            <person name="Marechal E."/>
            <person name="Bowler C."/>
            <person name="Muto M."/>
            <person name="Sunaga Y."/>
            <person name="Tanaka M."/>
            <person name="Yoshino T."/>
            <person name="Taniguchi T."/>
            <person name="Fukuda Y."/>
            <person name="Nemoto M."/>
            <person name="Matsumoto M."/>
            <person name="Wong P.S."/>
            <person name="Aburatani S."/>
            <person name="Fujibuchi W."/>
        </authorList>
    </citation>
    <scope>NUCLEOTIDE SEQUENCE [LARGE SCALE GENOMIC DNA]</scope>
    <source>
        <strain evidence="5 6">JPCC DA0580</strain>
    </source>
</reference>
<evidence type="ECO:0000313" key="6">
    <source>
        <dbReference type="Proteomes" id="UP000198406"/>
    </source>
</evidence>
<dbReference type="InterPro" id="IPR036249">
    <property type="entry name" value="Thioredoxin-like_sf"/>
</dbReference>
<evidence type="ECO:0000256" key="1">
    <source>
        <dbReference type="ARBA" id="ARBA00009390"/>
    </source>
</evidence>
<evidence type="ECO:0000313" key="5">
    <source>
        <dbReference type="EMBL" id="GAX13703.1"/>
    </source>
</evidence>
<dbReference type="InParanoid" id="A0A1Z5JI62"/>
<dbReference type="Proteomes" id="UP000198406">
    <property type="component" value="Unassembled WGS sequence"/>
</dbReference>
<dbReference type="GO" id="GO:0005634">
    <property type="term" value="C:nucleus"/>
    <property type="evidence" value="ECO:0007669"/>
    <property type="project" value="TreeGrafter"/>
</dbReference>
<dbReference type="SMART" id="SM00460">
    <property type="entry name" value="TGc"/>
    <property type="match status" value="1"/>
</dbReference>
<keyword evidence="5" id="KW-0378">Hydrolase</keyword>
<dbReference type="Pfam" id="PF01841">
    <property type="entry name" value="Transglut_core"/>
    <property type="match status" value="1"/>
</dbReference>
<protein>
    <submittedName>
        <fullName evidence="5">Peptide-N4-(N-acetyl-beta-glucosaminyl) asparagine amidase</fullName>
        <ecNumber evidence="5">3.5.1.52</ecNumber>
    </submittedName>
</protein>
<dbReference type="InterPro" id="IPR012336">
    <property type="entry name" value="Thioredoxin-like_fold"/>
</dbReference>
<comment type="similarity">
    <text evidence="1">Belongs to the transglutaminase-like superfamily. PNGase family.</text>
</comment>
<gene>
    <name evidence="5" type="ORF">FisN_2Hh549</name>
</gene>
<feature type="domain" description="Thioredoxin" evidence="4">
    <location>
        <begin position="627"/>
        <end position="789"/>
    </location>
</feature>
<dbReference type="GO" id="GO:0006516">
    <property type="term" value="P:glycoprotein catabolic process"/>
    <property type="evidence" value="ECO:0007669"/>
    <property type="project" value="TreeGrafter"/>
</dbReference>
<dbReference type="GO" id="GO:0005829">
    <property type="term" value="C:cytosol"/>
    <property type="evidence" value="ECO:0007669"/>
    <property type="project" value="TreeGrafter"/>
</dbReference>
<accession>A0A1Z5JI62</accession>
<dbReference type="Gene3D" id="3.40.30.10">
    <property type="entry name" value="Glutaredoxin"/>
    <property type="match status" value="1"/>
</dbReference>
<keyword evidence="6" id="KW-1185">Reference proteome</keyword>
<comment type="caution">
    <text evidence="5">The sequence shown here is derived from an EMBL/GenBank/DDBJ whole genome shotgun (WGS) entry which is preliminary data.</text>
</comment>
<sequence>MNTTTSIDADFKRRIEGGLKTVQAWEDPQLLADCRATIPWEDLKKDDGPFSDENDSFQHSSYSIIFFQRLCRYFKSGMTWINQPMCPQCQTTDHVKFVRTRGPETQTEIQGKASRVEVCQCTSCQNENHIAFPRYNCPRTLLQTRQGRCGEYANLFGLYCRAVGYHTRYILDMTDHVWIEVCIPNNHRGQCDYYYCMGDGCEGVVNEPSMYEAGWGKQLSYILAITPSYVMDVTPRYTRQFASHDFLARRRAITSSEDAGQAVIQQISATLLSKLSSVKQKQSIQKQCRQEEELLSSHKRLTEWTKESNLYHQGRISGATEWKVARGEAGTSSCADGNSELKDDKNQQLQHSTEYSIQTFLPSLHLTQAYIAILPRPPLAQRTQAIVVSGAACAMGIPNQLSAVVVDPQTGTILQSKSFVSLQHLEVFVVNLPATLILVVHGQLLKVKNGDRTNLLNMQHRLPLWKSDHVWDGGIIYVGVVGQTSANATPWTVCAKISDTIDPFILQWNSTASVPDLKLRIHRSTRPNAVTGRLPDSYLPLAKQVTATFAQKQAAFELFVSASSTTSPKSGQGTSIVGFCTKPGAPIYLIGAGSYPLQPTSDEWVTFVLLPAWLVPANDCKNGAAALDPVPVSPSLSYEVPLDVNQFVERLGPQLLVNTNQPIPTDVALQRKNPRLIALYFSSHWCGPCRSFTPMLIEFYSVLNEAFPTHGLEIVFVSSDRDVPSFQHYHATMPWTAIPFEPALQHLKSTLSFQFGVQGIPSLVILDAISGAVVVDARNSRGEVQQCCRLGDDAIVKQFQEWLNLLPSESREILDLLQASCHDTQVAPTLEDGCHDNAVMIKYVFHENNMDMLETCLSRRGQPITEEDWESQWRASSKDDWRIVVKTALQYVVNARREPWNPKFRIFHWSNAVADRINGVMYGLEWWCRQGLEVYSSRDDYVAWIPVHVDLEVLHARWSALLEDGTQ</sequence>
<dbReference type="EMBL" id="BDSP01000072">
    <property type="protein sequence ID" value="GAX13703.1"/>
    <property type="molecule type" value="Genomic_DNA"/>
</dbReference>
<dbReference type="PANTHER" id="PTHR12143:SF19">
    <property type="entry name" value="PEPTIDE-N(4)-(N-ACETYL-BETA-GLUCOSAMINYL)ASPARAGINE AMIDASE"/>
    <property type="match status" value="1"/>
</dbReference>
<dbReference type="PROSITE" id="PS51352">
    <property type="entry name" value="THIOREDOXIN_2"/>
    <property type="match status" value="1"/>
</dbReference>
<dbReference type="GO" id="GO:0046872">
    <property type="term" value="F:metal ion binding"/>
    <property type="evidence" value="ECO:0007669"/>
    <property type="project" value="UniProtKB-KW"/>
</dbReference>
<dbReference type="SUPFAM" id="SSF52833">
    <property type="entry name" value="Thioredoxin-like"/>
    <property type="match status" value="1"/>
</dbReference>
<dbReference type="OrthoDB" id="409136at2759"/>
<keyword evidence="2" id="KW-0479">Metal-binding</keyword>
<evidence type="ECO:0000259" key="4">
    <source>
        <dbReference type="PROSITE" id="PS51352"/>
    </source>
</evidence>
<dbReference type="Gene3D" id="2.20.25.10">
    <property type="match status" value="1"/>
</dbReference>
<evidence type="ECO:0000256" key="3">
    <source>
        <dbReference type="ARBA" id="ARBA00022833"/>
    </source>
</evidence>
<dbReference type="InterPro" id="IPR013766">
    <property type="entry name" value="Thioredoxin_domain"/>
</dbReference>
<name>A0A1Z5JI62_FISSO</name>
<organism evidence="5 6">
    <name type="scientific">Fistulifera solaris</name>
    <name type="common">Oleaginous diatom</name>
    <dbReference type="NCBI Taxonomy" id="1519565"/>
    <lineage>
        <taxon>Eukaryota</taxon>
        <taxon>Sar</taxon>
        <taxon>Stramenopiles</taxon>
        <taxon>Ochrophyta</taxon>
        <taxon>Bacillariophyta</taxon>
        <taxon>Bacillariophyceae</taxon>
        <taxon>Bacillariophycidae</taxon>
        <taxon>Naviculales</taxon>
        <taxon>Naviculaceae</taxon>
        <taxon>Fistulifera</taxon>
    </lineage>
</organism>
<dbReference type="InterPro" id="IPR038765">
    <property type="entry name" value="Papain-like_cys_pep_sf"/>
</dbReference>
<dbReference type="InterPro" id="IPR002931">
    <property type="entry name" value="Transglutaminase-like"/>
</dbReference>
<dbReference type="InterPro" id="IPR050883">
    <property type="entry name" value="PNGase"/>
</dbReference>
<proteinExistence type="inferred from homology"/>